<dbReference type="OrthoDB" id="9812260at2"/>
<keyword evidence="4" id="KW-0812">Transmembrane</keyword>
<feature type="transmembrane region" description="Helical" evidence="4">
    <location>
        <begin position="48"/>
        <end position="68"/>
    </location>
</feature>
<evidence type="ECO:0000313" key="6">
    <source>
        <dbReference type="EMBL" id="QOW46731.1"/>
    </source>
</evidence>
<dbReference type="Gene3D" id="3.30.70.270">
    <property type="match status" value="1"/>
</dbReference>
<dbReference type="GO" id="GO:1902201">
    <property type="term" value="P:negative regulation of bacterial-type flagellum-dependent cell motility"/>
    <property type="evidence" value="ECO:0007669"/>
    <property type="project" value="TreeGrafter"/>
</dbReference>
<evidence type="ECO:0000256" key="4">
    <source>
        <dbReference type="SAM" id="Phobius"/>
    </source>
</evidence>
<evidence type="ECO:0000313" key="7">
    <source>
        <dbReference type="Proteomes" id="UP000593966"/>
    </source>
</evidence>
<accession>A0A4V1W115</accession>
<dbReference type="InterPro" id="IPR029787">
    <property type="entry name" value="Nucleotide_cyclase"/>
</dbReference>
<keyword evidence="4" id="KW-0472">Membrane</keyword>
<dbReference type="SMART" id="SM00267">
    <property type="entry name" value="GGDEF"/>
    <property type="match status" value="1"/>
</dbReference>
<dbReference type="Proteomes" id="UP000593966">
    <property type="component" value="Chromosome"/>
</dbReference>
<dbReference type="CDD" id="cd01949">
    <property type="entry name" value="GGDEF"/>
    <property type="match status" value="1"/>
</dbReference>
<protein>
    <recommendedName>
        <fullName evidence="2">diguanylate cyclase</fullName>
        <ecNumber evidence="2">2.7.7.65</ecNumber>
    </recommendedName>
</protein>
<feature type="transmembrane region" description="Helical" evidence="4">
    <location>
        <begin position="20"/>
        <end position="41"/>
    </location>
</feature>
<dbReference type="EMBL" id="CP048659">
    <property type="protein sequence ID" value="QOW46731.1"/>
    <property type="molecule type" value="Genomic_DNA"/>
</dbReference>
<dbReference type="InterPro" id="IPR043128">
    <property type="entry name" value="Rev_trsase/Diguanyl_cyclase"/>
</dbReference>
<feature type="domain" description="GGDEF" evidence="5">
    <location>
        <begin position="269"/>
        <end position="404"/>
    </location>
</feature>
<dbReference type="PROSITE" id="PS50007">
    <property type="entry name" value="PIPLC_X_DOMAIN"/>
    <property type="match status" value="1"/>
</dbReference>
<dbReference type="PROSITE" id="PS50887">
    <property type="entry name" value="GGDEF"/>
    <property type="match status" value="1"/>
</dbReference>
<reference evidence="6 7" key="1">
    <citation type="submission" date="2020-02" db="EMBL/GenBank/DDBJ databases">
        <title>Tigecycline-resistant Acinetobacter species from pigs and migratory birds.</title>
        <authorList>
            <person name="Chen C."/>
            <person name="Sun J."/>
            <person name="Liao X.-P."/>
            <person name="Liu Y.-H."/>
        </authorList>
    </citation>
    <scope>NUCLEOTIDE SEQUENCE [LARGE SCALE GENOMIC DNA]</scope>
    <source>
        <strain evidence="6 7">YH12207_T</strain>
    </source>
</reference>
<dbReference type="InterPro" id="IPR000160">
    <property type="entry name" value="GGDEF_dom"/>
</dbReference>
<gene>
    <name evidence="6" type="ORF">G0028_12945</name>
</gene>
<dbReference type="PANTHER" id="PTHR45138">
    <property type="entry name" value="REGULATORY COMPONENTS OF SENSORY TRANSDUCTION SYSTEM"/>
    <property type="match status" value="1"/>
</dbReference>
<proteinExistence type="predicted"/>
<name>A0A4V1W115_9GAMM</name>
<dbReference type="GO" id="GO:0052621">
    <property type="term" value="F:diguanylate cyclase activity"/>
    <property type="evidence" value="ECO:0007669"/>
    <property type="project" value="UniProtKB-EC"/>
</dbReference>
<comment type="catalytic activity">
    <reaction evidence="3">
        <text>2 GTP = 3',3'-c-di-GMP + 2 diphosphate</text>
        <dbReference type="Rhea" id="RHEA:24898"/>
        <dbReference type="ChEBI" id="CHEBI:33019"/>
        <dbReference type="ChEBI" id="CHEBI:37565"/>
        <dbReference type="ChEBI" id="CHEBI:58805"/>
        <dbReference type="EC" id="2.7.7.65"/>
    </reaction>
</comment>
<dbReference type="EC" id="2.7.7.65" evidence="2"/>
<dbReference type="AlphaFoldDB" id="A0A4V1W115"/>
<dbReference type="PANTHER" id="PTHR45138:SF9">
    <property type="entry name" value="DIGUANYLATE CYCLASE DGCM-RELATED"/>
    <property type="match status" value="1"/>
</dbReference>
<dbReference type="Pfam" id="PF00990">
    <property type="entry name" value="GGDEF"/>
    <property type="match status" value="1"/>
</dbReference>
<organism evidence="6 7">
    <name type="scientific">Acinetobacter piscicola</name>
    <dbReference type="NCBI Taxonomy" id="2006115"/>
    <lineage>
        <taxon>Bacteria</taxon>
        <taxon>Pseudomonadati</taxon>
        <taxon>Pseudomonadota</taxon>
        <taxon>Gammaproteobacteria</taxon>
        <taxon>Moraxellales</taxon>
        <taxon>Moraxellaceae</taxon>
        <taxon>Acinetobacter</taxon>
    </lineage>
</organism>
<sequence>MLYKLVSLGRTMNLPSPDFLTAFSMAALTAFTVSWVMWALGKHYWKQGMSWAVISTLLYAFAYISFLLQNILEWFVIPVISKLFISFAIATFTVALERFCQSTQWNRDCAVILIPIFATLTLAISCLPQNIAWFNMLQSVITVLQTIYTILVLFRMRSRTPGTGWLLVSGGALIHLATILPLMFIAARPNPEFTIQASTQDILAMWAICLILFLKMVVMSFGFLIMLRDRQAAIEEDKARLDYLTQLPNRATLVEAIREATLQASKQLTPLSLMVIDIDHFKKFNDEYGHLAGDRVIQVVAQILRQQCREMDLAARYGGEEFILLLPHTTLDEAHILAERLCHHVRSIMVDLDGTRQLNITISVGVHCCIPTQNSTWESLVAVADEAMYLAKQRGRDRVVLSNSLT</sequence>
<keyword evidence="7" id="KW-1185">Reference proteome</keyword>
<feature type="transmembrane region" description="Helical" evidence="4">
    <location>
        <begin position="166"/>
        <end position="187"/>
    </location>
</feature>
<dbReference type="GO" id="GO:0043709">
    <property type="term" value="P:cell adhesion involved in single-species biofilm formation"/>
    <property type="evidence" value="ECO:0007669"/>
    <property type="project" value="TreeGrafter"/>
</dbReference>
<comment type="cofactor">
    <cofactor evidence="1">
        <name>Mg(2+)</name>
        <dbReference type="ChEBI" id="CHEBI:18420"/>
    </cofactor>
</comment>
<evidence type="ECO:0000256" key="1">
    <source>
        <dbReference type="ARBA" id="ARBA00001946"/>
    </source>
</evidence>
<dbReference type="GO" id="GO:0005886">
    <property type="term" value="C:plasma membrane"/>
    <property type="evidence" value="ECO:0007669"/>
    <property type="project" value="TreeGrafter"/>
</dbReference>
<evidence type="ECO:0000256" key="2">
    <source>
        <dbReference type="ARBA" id="ARBA00012528"/>
    </source>
</evidence>
<feature type="transmembrane region" description="Helical" evidence="4">
    <location>
        <begin position="74"/>
        <end position="96"/>
    </location>
</feature>
<dbReference type="NCBIfam" id="TIGR00254">
    <property type="entry name" value="GGDEF"/>
    <property type="match status" value="1"/>
</dbReference>
<evidence type="ECO:0000259" key="5">
    <source>
        <dbReference type="PROSITE" id="PS50887"/>
    </source>
</evidence>
<feature type="transmembrane region" description="Helical" evidence="4">
    <location>
        <begin position="202"/>
        <end position="227"/>
    </location>
</feature>
<dbReference type="FunFam" id="3.30.70.270:FF:000001">
    <property type="entry name" value="Diguanylate cyclase domain protein"/>
    <property type="match status" value="1"/>
</dbReference>
<keyword evidence="4" id="KW-1133">Transmembrane helix</keyword>
<feature type="transmembrane region" description="Helical" evidence="4">
    <location>
        <begin position="131"/>
        <end position="154"/>
    </location>
</feature>
<feature type="transmembrane region" description="Helical" evidence="4">
    <location>
        <begin position="108"/>
        <end position="125"/>
    </location>
</feature>
<dbReference type="InterPro" id="IPR050469">
    <property type="entry name" value="Diguanylate_Cyclase"/>
</dbReference>
<evidence type="ECO:0000256" key="3">
    <source>
        <dbReference type="ARBA" id="ARBA00034247"/>
    </source>
</evidence>
<dbReference type="SUPFAM" id="SSF55073">
    <property type="entry name" value="Nucleotide cyclase"/>
    <property type="match status" value="1"/>
</dbReference>